<evidence type="ECO:0000313" key="1">
    <source>
        <dbReference type="EMBL" id="GFH13889.1"/>
    </source>
</evidence>
<dbReference type="AlphaFoldDB" id="A0A699Z4C9"/>
<name>A0A699Z4C9_HAELA</name>
<reference evidence="1 2" key="1">
    <citation type="submission" date="2020-02" db="EMBL/GenBank/DDBJ databases">
        <title>Draft genome sequence of Haematococcus lacustris strain NIES-144.</title>
        <authorList>
            <person name="Morimoto D."/>
            <person name="Nakagawa S."/>
            <person name="Yoshida T."/>
            <person name="Sawayama S."/>
        </authorList>
    </citation>
    <scope>NUCLEOTIDE SEQUENCE [LARGE SCALE GENOMIC DNA]</scope>
    <source>
        <strain evidence="1 2">NIES-144</strain>
    </source>
</reference>
<comment type="caution">
    <text evidence="1">The sequence shown here is derived from an EMBL/GenBank/DDBJ whole genome shotgun (WGS) entry which is preliminary data.</text>
</comment>
<sequence>MGARVVGLGDGGGRGQGLAQAVQLLAEVWSRDWVWDGAGWLAPAHAAAGPQHAQLQQPQHMLCGPVEPVEAPGRSRSTLLPPVYTCSSLHMLQSTHAPVYTIASSLHMVCGPVEPVEAPGGSRSTLLPDPRAIPLVAQAWVLLALGWQSSLVWPVAQLQRPPLALPNALHVERCIAVPVQPPAWLWCWLGFGSLAFALTKGLNGGRAVGHGSARRHQHRRQTYGVLDWAAYVLPCVSWLRVYSFKEHFPVGFVTKQQPNPTSHSISGLILLACELPCT</sequence>
<accession>A0A699Z4C9</accession>
<gene>
    <name evidence="1" type="ORF">HaLaN_09852</name>
</gene>
<organism evidence="1 2">
    <name type="scientific">Haematococcus lacustris</name>
    <name type="common">Green alga</name>
    <name type="synonym">Haematococcus pluvialis</name>
    <dbReference type="NCBI Taxonomy" id="44745"/>
    <lineage>
        <taxon>Eukaryota</taxon>
        <taxon>Viridiplantae</taxon>
        <taxon>Chlorophyta</taxon>
        <taxon>core chlorophytes</taxon>
        <taxon>Chlorophyceae</taxon>
        <taxon>CS clade</taxon>
        <taxon>Chlamydomonadales</taxon>
        <taxon>Haematococcaceae</taxon>
        <taxon>Haematococcus</taxon>
    </lineage>
</organism>
<dbReference type="Proteomes" id="UP000485058">
    <property type="component" value="Unassembled WGS sequence"/>
</dbReference>
<keyword evidence="2" id="KW-1185">Reference proteome</keyword>
<protein>
    <submittedName>
        <fullName evidence="1">Uncharacterized protein</fullName>
    </submittedName>
</protein>
<evidence type="ECO:0000313" key="2">
    <source>
        <dbReference type="Proteomes" id="UP000485058"/>
    </source>
</evidence>
<dbReference type="EMBL" id="BLLF01000663">
    <property type="protein sequence ID" value="GFH13889.1"/>
    <property type="molecule type" value="Genomic_DNA"/>
</dbReference>
<proteinExistence type="predicted"/>